<dbReference type="RefSeq" id="WP_119769769.1">
    <property type="nucleotide sequence ID" value="NZ_QYUO01000001.1"/>
</dbReference>
<reference evidence="3" key="1">
    <citation type="submission" date="2018-09" db="EMBL/GenBank/DDBJ databases">
        <authorList>
            <person name="Zhu H."/>
        </authorList>
    </citation>
    <scope>NUCLEOTIDE SEQUENCE [LARGE SCALE GENOMIC DNA]</scope>
    <source>
        <strain evidence="3">K1R23-30</strain>
    </source>
</reference>
<dbReference type="PANTHER" id="PTHR37811">
    <property type="entry name" value="BLL5343 PROTEIN"/>
    <property type="match status" value="1"/>
</dbReference>
<proteinExistence type="predicted"/>
<evidence type="ECO:0000313" key="3">
    <source>
        <dbReference type="Proteomes" id="UP000265955"/>
    </source>
</evidence>
<dbReference type="PANTHER" id="PTHR37811:SF2">
    <property type="entry name" value="ABM DOMAIN-CONTAINING PROTEIN"/>
    <property type="match status" value="1"/>
</dbReference>
<dbReference type="InterPro" id="IPR007138">
    <property type="entry name" value="ABM_dom"/>
</dbReference>
<name>A0A3A3FWU9_9BURK</name>
<keyword evidence="2" id="KW-0503">Monooxygenase</keyword>
<evidence type="ECO:0000313" key="2">
    <source>
        <dbReference type="EMBL" id="RJF99824.1"/>
    </source>
</evidence>
<gene>
    <name evidence="2" type="ORF">D3871_15815</name>
</gene>
<keyword evidence="2" id="KW-0560">Oxidoreductase</keyword>
<dbReference type="GO" id="GO:0004497">
    <property type="term" value="F:monooxygenase activity"/>
    <property type="evidence" value="ECO:0007669"/>
    <property type="project" value="UniProtKB-KW"/>
</dbReference>
<dbReference type="InterPro" id="IPR052936">
    <property type="entry name" value="Jasmonate_Hydroxylase-like"/>
</dbReference>
<dbReference type="Gene3D" id="3.30.70.100">
    <property type="match status" value="1"/>
</dbReference>
<comment type="caution">
    <text evidence="2">The sequence shown here is derived from an EMBL/GenBank/DDBJ whole genome shotgun (WGS) entry which is preliminary data.</text>
</comment>
<keyword evidence="3" id="KW-1185">Reference proteome</keyword>
<dbReference type="OrthoDB" id="9797060at2"/>
<dbReference type="SUPFAM" id="SSF54909">
    <property type="entry name" value="Dimeric alpha+beta barrel"/>
    <property type="match status" value="1"/>
</dbReference>
<dbReference type="AlphaFoldDB" id="A0A3A3FWU9"/>
<feature type="domain" description="ABM" evidence="1">
    <location>
        <begin position="2"/>
        <end position="91"/>
    </location>
</feature>
<organism evidence="2 3">
    <name type="scientific">Noviherbaspirillum saxi</name>
    <dbReference type="NCBI Taxonomy" id="2320863"/>
    <lineage>
        <taxon>Bacteria</taxon>
        <taxon>Pseudomonadati</taxon>
        <taxon>Pseudomonadota</taxon>
        <taxon>Betaproteobacteria</taxon>
        <taxon>Burkholderiales</taxon>
        <taxon>Oxalobacteraceae</taxon>
        <taxon>Noviherbaspirillum</taxon>
    </lineage>
</organism>
<sequence length="185" mass="21028">MFAVVFEVLPSPAGYQRYLDTAAALRPRLDEIPGFISIERFRCSTHPGWILSLSFWETEAALVQWRGHGEHHAAQSAGRTAIFDDYRIRVVRMLRQDEAVPAGTPLLVLQEYPVAGEKPRSKRFASLVSPDKDIDLWDADPAFAPQSVQETPASRIWRGTVMRDYGLFDRQQAPQHFPAVTREHQ</sequence>
<dbReference type="InterPro" id="IPR011008">
    <property type="entry name" value="Dimeric_a/b-barrel"/>
</dbReference>
<accession>A0A3A3FWU9</accession>
<dbReference type="Pfam" id="PF03992">
    <property type="entry name" value="ABM"/>
    <property type="match status" value="1"/>
</dbReference>
<dbReference type="PROSITE" id="PS51725">
    <property type="entry name" value="ABM"/>
    <property type="match status" value="1"/>
</dbReference>
<dbReference type="EMBL" id="QYUO01000001">
    <property type="protein sequence ID" value="RJF99824.1"/>
    <property type="molecule type" value="Genomic_DNA"/>
</dbReference>
<protein>
    <submittedName>
        <fullName evidence="2">Antibiotic biosynthesis monooxygenase</fullName>
    </submittedName>
</protein>
<evidence type="ECO:0000259" key="1">
    <source>
        <dbReference type="PROSITE" id="PS51725"/>
    </source>
</evidence>
<dbReference type="Proteomes" id="UP000265955">
    <property type="component" value="Unassembled WGS sequence"/>
</dbReference>